<dbReference type="AlphaFoldDB" id="A0A4Y2SVJ0"/>
<evidence type="ECO:0008006" key="3">
    <source>
        <dbReference type="Google" id="ProtNLM"/>
    </source>
</evidence>
<dbReference type="GO" id="GO:0003676">
    <property type="term" value="F:nucleic acid binding"/>
    <property type="evidence" value="ECO:0007669"/>
    <property type="project" value="InterPro"/>
</dbReference>
<name>A0A4Y2SVJ0_ARAVE</name>
<dbReference type="OrthoDB" id="4843387at2759"/>
<dbReference type="InterPro" id="IPR036397">
    <property type="entry name" value="RNaseH_sf"/>
</dbReference>
<dbReference type="EMBL" id="BGPR01024359">
    <property type="protein sequence ID" value="GBN92398.1"/>
    <property type="molecule type" value="Genomic_DNA"/>
</dbReference>
<dbReference type="Gene3D" id="3.30.420.10">
    <property type="entry name" value="Ribonuclease H-like superfamily/Ribonuclease H"/>
    <property type="match status" value="1"/>
</dbReference>
<sequence>MLGAVRTRWYPRAAYRFWSDQEDDEARGSKDRAANARGSRSDSFHDTIRCRVQVVPQIISRRLAEANLQSKRPIRVLPLTPKHRPLRLQWCHARAKWSVTDWQNVVSSDESRFALGTDDNLVRVWGRPGER</sequence>
<proteinExistence type="predicted"/>
<protein>
    <recommendedName>
        <fullName evidence="3">Transposase Tc1-like domain-containing protein</fullName>
    </recommendedName>
</protein>
<organism evidence="1 2">
    <name type="scientific">Araneus ventricosus</name>
    <name type="common">Orbweaver spider</name>
    <name type="synonym">Epeira ventricosa</name>
    <dbReference type="NCBI Taxonomy" id="182803"/>
    <lineage>
        <taxon>Eukaryota</taxon>
        <taxon>Metazoa</taxon>
        <taxon>Ecdysozoa</taxon>
        <taxon>Arthropoda</taxon>
        <taxon>Chelicerata</taxon>
        <taxon>Arachnida</taxon>
        <taxon>Araneae</taxon>
        <taxon>Araneomorphae</taxon>
        <taxon>Entelegynae</taxon>
        <taxon>Araneoidea</taxon>
        <taxon>Araneidae</taxon>
        <taxon>Araneus</taxon>
    </lineage>
</organism>
<accession>A0A4Y2SVJ0</accession>
<reference evidence="1 2" key="1">
    <citation type="journal article" date="2019" name="Sci. Rep.">
        <title>Orb-weaving spider Araneus ventricosus genome elucidates the spidroin gene catalogue.</title>
        <authorList>
            <person name="Kono N."/>
            <person name="Nakamura H."/>
            <person name="Ohtoshi R."/>
            <person name="Moran D.A.P."/>
            <person name="Shinohara A."/>
            <person name="Yoshida Y."/>
            <person name="Fujiwara M."/>
            <person name="Mori M."/>
            <person name="Tomita M."/>
            <person name="Arakawa K."/>
        </authorList>
    </citation>
    <scope>NUCLEOTIDE SEQUENCE [LARGE SCALE GENOMIC DNA]</scope>
</reference>
<dbReference type="Proteomes" id="UP000499080">
    <property type="component" value="Unassembled WGS sequence"/>
</dbReference>
<comment type="caution">
    <text evidence="1">The sequence shown here is derived from an EMBL/GenBank/DDBJ whole genome shotgun (WGS) entry which is preliminary data.</text>
</comment>
<evidence type="ECO:0000313" key="2">
    <source>
        <dbReference type="Proteomes" id="UP000499080"/>
    </source>
</evidence>
<gene>
    <name evidence="1" type="ORF">AVEN_14430_1</name>
</gene>
<evidence type="ECO:0000313" key="1">
    <source>
        <dbReference type="EMBL" id="GBN92398.1"/>
    </source>
</evidence>
<keyword evidence="2" id="KW-1185">Reference proteome</keyword>